<gene>
    <name evidence="2" type="ORF">H5410_013302</name>
</gene>
<sequence length="195" mass="22384">MRRPNGHRRIEIARNQNQTNLQVTFSIVDRFLEGNPTPNIDDPNPIIVAHQNANVDEINRKLKKLERQLERERKHGQALQALRTKPSHEKLRNFHLKILSEALENVDEEVERVARQLMECARSVDPNKGWRAIHYYEVIIPSFIATKMLAPAPSTYRWQRKWKVSIKVRSDSVGSFDPLPVPSGSVRSVIDGPGG</sequence>
<evidence type="ECO:0000313" key="3">
    <source>
        <dbReference type="Proteomes" id="UP000824120"/>
    </source>
</evidence>
<feature type="coiled-coil region" evidence="1">
    <location>
        <begin position="48"/>
        <end position="123"/>
    </location>
</feature>
<comment type="caution">
    <text evidence="2">The sequence shown here is derived from an EMBL/GenBank/DDBJ whole genome shotgun (WGS) entry which is preliminary data.</text>
</comment>
<dbReference type="Proteomes" id="UP000824120">
    <property type="component" value="Chromosome 2"/>
</dbReference>
<evidence type="ECO:0000313" key="2">
    <source>
        <dbReference type="EMBL" id="KAG5628084.1"/>
    </source>
</evidence>
<accession>A0A9J6AUH7</accession>
<evidence type="ECO:0000256" key="1">
    <source>
        <dbReference type="SAM" id="Coils"/>
    </source>
</evidence>
<dbReference type="EMBL" id="JACXVP010000002">
    <property type="protein sequence ID" value="KAG5628084.1"/>
    <property type="molecule type" value="Genomic_DNA"/>
</dbReference>
<dbReference type="AlphaFoldDB" id="A0A9J6AUH7"/>
<proteinExistence type="predicted"/>
<reference evidence="2 3" key="1">
    <citation type="submission" date="2020-09" db="EMBL/GenBank/DDBJ databases">
        <title>De no assembly of potato wild relative species, Solanum commersonii.</title>
        <authorList>
            <person name="Cho K."/>
        </authorList>
    </citation>
    <scope>NUCLEOTIDE SEQUENCE [LARGE SCALE GENOMIC DNA]</scope>
    <source>
        <strain evidence="2">LZ3.2</strain>
        <tissue evidence="2">Leaf</tissue>
    </source>
</reference>
<name>A0A9J6AUH7_SOLCO</name>
<keyword evidence="1" id="KW-0175">Coiled coil</keyword>
<protein>
    <submittedName>
        <fullName evidence="2">Uncharacterized protein</fullName>
    </submittedName>
</protein>
<organism evidence="2 3">
    <name type="scientific">Solanum commersonii</name>
    <name type="common">Commerson's wild potato</name>
    <name type="synonym">Commerson's nightshade</name>
    <dbReference type="NCBI Taxonomy" id="4109"/>
    <lineage>
        <taxon>Eukaryota</taxon>
        <taxon>Viridiplantae</taxon>
        <taxon>Streptophyta</taxon>
        <taxon>Embryophyta</taxon>
        <taxon>Tracheophyta</taxon>
        <taxon>Spermatophyta</taxon>
        <taxon>Magnoliopsida</taxon>
        <taxon>eudicotyledons</taxon>
        <taxon>Gunneridae</taxon>
        <taxon>Pentapetalae</taxon>
        <taxon>asterids</taxon>
        <taxon>lamiids</taxon>
        <taxon>Solanales</taxon>
        <taxon>Solanaceae</taxon>
        <taxon>Solanoideae</taxon>
        <taxon>Solaneae</taxon>
        <taxon>Solanum</taxon>
    </lineage>
</organism>
<keyword evidence="3" id="KW-1185">Reference proteome</keyword>